<evidence type="ECO:0000313" key="1">
    <source>
        <dbReference type="EMBL" id="JAD58593.1"/>
    </source>
</evidence>
<dbReference type="EMBL" id="GBRH01239302">
    <property type="protein sequence ID" value="JAD58593.1"/>
    <property type="molecule type" value="Transcribed_RNA"/>
</dbReference>
<accession>A0A0A9B8Z2</accession>
<reference evidence="1" key="1">
    <citation type="submission" date="2014-09" db="EMBL/GenBank/DDBJ databases">
        <authorList>
            <person name="Magalhaes I.L.F."/>
            <person name="Oliveira U."/>
            <person name="Santos F.R."/>
            <person name="Vidigal T.H.D.A."/>
            <person name="Brescovit A.D."/>
            <person name="Santos A.J."/>
        </authorList>
    </citation>
    <scope>NUCLEOTIDE SEQUENCE</scope>
    <source>
        <tissue evidence="1">Shoot tissue taken approximately 20 cm above the soil surface</tissue>
    </source>
</reference>
<name>A0A0A9B8Z2_ARUDO</name>
<organism evidence="1">
    <name type="scientific">Arundo donax</name>
    <name type="common">Giant reed</name>
    <name type="synonym">Donax arundinaceus</name>
    <dbReference type="NCBI Taxonomy" id="35708"/>
    <lineage>
        <taxon>Eukaryota</taxon>
        <taxon>Viridiplantae</taxon>
        <taxon>Streptophyta</taxon>
        <taxon>Embryophyta</taxon>
        <taxon>Tracheophyta</taxon>
        <taxon>Spermatophyta</taxon>
        <taxon>Magnoliopsida</taxon>
        <taxon>Liliopsida</taxon>
        <taxon>Poales</taxon>
        <taxon>Poaceae</taxon>
        <taxon>PACMAD clade</taxon>
        <taxon>Arundinoideae</taxon>
        <taxon>Arundineae</taxon>
        <taxon>Arundo</taxon>
    </lineage>
</organism>
<proteinExistence type="predicted"/>
<protein>
    <submittedName>
        <fullName evidence="1">Uncharacterized protein</fullName>
    </submittedName>
</protein>
<dbReference type="AlphaFoldDB" id="A0A0A9B8Z2"/>
<sequence>MLKFWKHFCESCKEILQTKVVKMLRPSSPHINLFYCTILRMSFILCKRLSRRA</sequence>
<reference evidence="1" key="2">
    <citation type="journal article" date="2015" name="Data Brief">
        <title>Shoot transcriptome of the giant reed, Arundo donax.</title>
        <authorList>
            <person name="Barrero R.A."/>
            <person name="Guerrero F.D."/>
            <person name="Moolhuijzen P."/>
            <person name="Goolsby J.A."/>
            <person name="Tidwell J."/>
            <person name="Bellgard S.E."/>
            <person name="Bellgard M.I."/>
        </authorList>
    </citation>
    <scope>NUCLEOTIDE SEQUENCE</scope>
    <source>
        <tissue evidence="1">Shoot tissue taken approximately 20 cm above the soil surface</tissue>
    </source>
</reference>